<dbReference type="AlphaFoldDB" id="A0A916JYB4"/>
<dbReference type="Pfam" id="PF04465">
    <property type="entry name" value="DUF499"/>
    <property type="match status" value="1"/>
</dbReference>
<evidence type="ECO:0000313" key="3">
    <source>
        <dbReference type="EMBL" id="CAG7614891.1"/>
    </source>
</evidence>
<dbReference type="Proteomes" id="UP000693892">
    <property type="component" value="Unassembled WGS sequence"/>
</dbReference>
<dbReference type="RefSeq" id="WP_218115672.1">
    <property type="nucleotide sequence ID" value="NZ_CAJVAP010000020.1"/>
</dbReference>
<feature type="compositionally biased region" description="Low complexity" evidence="1">
    <location>
        <begin position="1025"/>
        <end position="1041"/>
    </location>
</feature>
<feature type="compositionally biased region" description="Pro residues" evidence="1">
    <location>
        <begin position="1042"/>
        <end position="1052"/>
    </location>
</feature>
<accession>A0A916JYB4</accession>
<feature type="domain" description="Swt1-like HEPN" evidence="2">
    <location>
        <begin position="11"/>
        <end position="127"/>
    </location>
</feature>
<gene>
    <name evidence="3" type="ORF">LEUCIP111803_01829</name>
</gene>
<dbReference type="InterPro" id="IPR007555">
    <property type="entry name" value="DUF499"/>
</dbReference>
<dbReference type="EMBL" id="CAJVAP010000020">
    <property type="protein sequence ID" value="CAG7614891.1"/>
    <property type="molecule type" value="Genomic_DNA"/>
</dbReference>
<name>A0A916JYB4_9MICO</name>
<evidence type="ECO:0000256" key="1">
    <source>
        <dbReference type="SAM" id="MobiDB-lite"/>
    </source>
</evidence>
<evidence type="ECO:0000259" key="2">
    <source>
        <dbReference type="Pfam" id="PF18731"/>
    </source>
</evidence>
<proteinExistence type="predicted"/>
<dbReference type="InterPro" id="IPR041650">
    <property type="entry name" value="HEPN_Swt1"/>
</dbReference>
<sequence length="1133" mass="124201">MAISNKERVGRALEQLGSALEPFVEEVLQPHVPAGLDWTAILKAKDGDGRDGRDYDPADVQIQLRAVTERLGALGFPFGERLSRGEQNLAGEMREVRNRWAHDPRPFSADDTYRALDTCERLLRAIGAPSEADSVRRMRADAQRATYAEETRRDTRAAVSAMPDLADAELTPWRDVLSPHPDIAAGDFARAEFAADLHQVATGEASPEYGDPIQFFQRTYLTEGLKTLLTMSAKRISGDPNAQSVINLQTTFGGGKTHSMLAAWHLFSGQPLDDYPQQVQDVLGAESAGTVARSVKRVAIVGNEMAPGQSTTKADGTVLNTVWGELAWQLGGADGYALVAEADRTGTNPGEALRTLIARHSPALILIDEWVAYARGLYGRDDLVGGTFDTQFTFAQQLTAAVQSVPGALLLVSIPASDVRFDEEVAAPTGSDLEIGGANGRAALQRLQHVVSRVAHNWTPASSGESFEIVRRRLFTEPDAEGRRKIDATVRRFADYYRNQTGELPPETRQVEYEARLRAAYPIHPELFDRLYADWSALERFQRTRGVLRMMSAVVHSLHASGDDAPLIMPGSMPLDDPAVRDEVTAYLDDAWRSIIETDIDGENAAPLLIDKERPLFGRRALTRRIARALFLGSAATLDSGHKGIERQRVFLGVAMPGDSIGNFGSALQMLSDRATYLYSEGTRFWYDRQPSVNRMVTERAQALDIEDVYAKAESLLGNAVGTAPEFADPVIAPKATSDVPEAESVRLVVLHPRHAFAAKGKDSPGWRFADELFRHRGSAARQNANTLVMLGADQNRWNEVEEALRTHMAWADIAAGVRDLDLTQSQAEHARRRESETRAVVDQRLASAWIWAAFPEQTDGSQPPSLTTMKVEGDDRRLAVRAGLRLGRDDVVYTNTSPLALWLVFNGHLRSRWNRGYLSVGELWQYHLQYPYMPRLRDRRVLEDAIRSVMTDAGWSERGFALADDYDEETGDFIGLRIPFEAASAGSIDDSTLLVAPRLAEEQLARERAAAVAQPATDSGRDLPSASGNGAGSAAGAAGLPPVPAPDPAAPRIPDVRFEGEVDLLPGKDLRAQLIELVDEVLVHLQTADPDVLEIRLSVAADKMTGFDAGTVRTVSENARQLRLAPGRFTEG</sequence>
<feature type="region of interest" description="Disordered" evidence="1">
    <location>
        <begin position="1007"/>
        <end position="1053"/>
    </location>
</feature>
<keyword evidence="4" id="KW-1185">Reference proteome</keyword>
<reference evidence="3" key="1">
    <citation type="submission" date="2021-06" db="EMBL/GenBank/DDBJ databases">
        <authorList>
            <person name="Criscuolo A."/>
        </authorList>
    </citation>
    <scope>NUCLEOTIDE SEQUENCE</scope>
    <source>
        <strain evidence="3">CIP111803</strain>
    </source>
</reference>
<comment type="caution">
    <text evidence="3">The sequence shown here is derived from an EMBL/GenBank/DDBJ whole genome shotgun (WGS) entry which is preliminary data.</text>
</comment>
<organism evidence="3 4">
    <name type="scientific">Leucobacter soli</name>
    <dbReference type="NCBI Taxonomy" id="2812850"/>
    <lineage>
        <taxon>Bacteria</taxon>
        <taxon>Bacillati</taxon>
        <taxon>Actinomycetota</taxon>
        <taxon>Actinomycetes</taxon>
        <taxon>Micrococcales</taxon>
        <taxon>Microbacteriaceae</taxon>
        <taxon>Leucobacter</taxon>
    </lineage>
</organism>
<dbReference type="Pfam" id="PF18731">
    <property type="entry name" value="HEPN_Swt1"/>
    <property type="match status" value="1"/>
</dbReference>
<evidence type="ECO:0000313" key="4">
    <source>
        <dbReference type="Proteomes" id="UP000693892"/>
    </source>
</evidence>
<protein>
    <recommendedName>
        <fullName evidence="2">Swt1-like HEPN domain-containing protein</fullName>
    </recommendedName>
</protein>